<proteinExistence type="predicted"/>
<dbReference type="AlphaFoldDB" id="A0A5A5TDL5"/>
<evidence type="ECO:0000313" key="5">
    <source>
        <dbReference type="EMBL" id="GCF09631.1"/>
    </source>
</evidence>
<organism evidence="5 6">
    <name type="scientific">Dictyobacter arantiisoli</name>
    <dbReference type="NCBI Taxonomy" id="2014874"/>
    <lineage>
        <taxon>Bacteria</taxon>
        <taxon>Bacillati</taxon>
        <taxon>Chloroflexota</taxon>
        <taxon>Ktedonobacteria</taxon>
        <taxon>Ktedonobacterales</taxon>
        <taxon>Dictyobacteraceae</taxon>
        <taxon>Dictyobacter</taxon>
    </lineage>
</organism>
<dbReference type="PANTHER" id="PTHR44688:SF16">
    <property type="entry name" value="DNA-BINDING TRANSCRIPTIONAL ACTIVATOR DEVR_DOSR"/>
    <property type="match status" value="1"/>
</dbReference>
<dbReference type="SMART" id="SM00421">
    <property type="entry name" value="HTH_LUXR"/>
    <property type="match status" value="1"/>
</dbReference>
<dbReference type="EMBL" id="BIXY01000047">
    <property type="protein sequence ID" value="GCF09631.1"/>
    <property type="molecule type" value="Genomic_DNA"/>
</dbReference>
<dbReference type="Pfam" id="PF25873">
    <property type="entry name" value="WHD_MalT"/>
    <property type="match status" value="1"/>
</dbReference>
<keyword evidence="3" id="KW-0804">Transcription</keyword>
<dbReference type="Pfam" id="PF00196">
    <property type="entry name" value="GerE"/>
    <property type="match status" value="1"/>
</dbReference>
<dbReference type="RefSeq" id="WP_149402557.1">
    <property type="nucleotide sequence ID" value="NZ_BIXY01000047.1"/>
</dbReference>
<dbReference type="Gene3D" id="1.25.40.10">
    <property type="entry name" value="Tetratricopeptide repeat domain"/>
    <property type="match status" value="1"/>
</dbReference>
<dbReference type="InterPro" id="IPR036388">
    <property type="entry name" value="WH-like_DNA-bd_sf"/>
</dbReference>
<dbReference type="InterPro" id="IPR041617">
    <property type="entry name" value="TPR_MalT"/>
</dbReference>
<evidence type="ECO:0000259" key="4">
    <source>
        <dbReference type="PROSITE" id="PS50043"/>
    </source>
</evidence>
<gene>
    <name evidence="5" type="ORF">KDI_31950</name>
</gene>
<keyword evidence="6" id="KW-1185">Reference proteome</keyword>
<dbReference type="OrthoDB" id="1137593at2"/>
<dbReference type="InterPro" id="IPR059106">
    <property type="entry name" value="WHD_MalT"/>
</dbReference>
<evidence type="ECO:0000256" key="3">
    <source>
        <dbReference type="ARBA" id="ARBA00023163"/>
    </source>
</evidence>
<dbReference type="InterPro" id="IPR011990">
    <property type="entry name" value="TPR-like_helical_dom_sf"/>
</dbReference>
<dbReference type="Pfam" id="PF17874">
    <property type="entry name" value="TPR_MalT"/>
    <property type="match status" value="1"/>
</dbReference>
<name>A0A5A5TDL5_9CHLR</name>
<evidence type="ECO:0000256" key="1">
    <source>
        <dbReference type="ARBA" id="ARBA00023015"/>
    </source>
</evidence>
<dbReference type="Gene3D" id="1.10.10.10">
    <property type="entry name" value="Winged helix-like DNA-binding domain superfamily/Winged helix DNA-binding domain"/>
    <property type="match status" value="1"/>
</dbReference>
<evidence type="ECO:0000256" key="2">
    <source>
        <dbReference type="ARBA" id="ARBA00023125"/>
    </source>
</evidence>
<comment type="caution">
    <text evidence="5">The sequence shown here is derived from an EMBL/GenBank/DDBJ whole genome shotgun (WGS) entry which is preliminary data.</text>
</comment>
<dbReference type="Gene3D" id="3.40.50.300">
    <property type="entry name" value="P-loop containing nucleotide triphosphate hydrolases"/>
    <property type="match status" value="1"/>
</dbReference>
<dbReference type="Proteomes" id="UP000322530">
    <property type="component" value="Unassembled WGS sequence"/>
</dbReference>
<keyword evidence="2" id="KW-0238">DNA-binding</keyword>
<dbReference type="GO" id="GO:0003677">
    <property type="term" value="F:DNA binding"/>
    <property type="evidence" value="ECO:0007669"/>
    <property type="project" value="UniProtKB-KW"/>
</dbReference>
<dbReference type="GO" id="GO:0006355">
    <property type="term" value="P:regulation of DNA-templated transcription"/>
    <property type="evidence" value="ECO:0007669"/>
    <property type="project" value="InterPro"/>
</dbReference>
<dbReference type="SUPFAM" id="SSF48452">
    <property type="entry name" value="TPR-like"/>
    <property type="match status" value="1"/>
</dbReference>
<sequence>MPKPSQYTLVWSDEPQHYELYTQGKPGQYFHPGDDPAFVRWLETHTSFAFAGQAGRLSVLKEARSRGSGYWYAYHKQGKRTRKRYLGLANQVTLARLEQEAKALVSDLEPPAPLAAEPVAPSLDLRGLFLSSKLSAPRLPGSLVERSRLLTDLDAVGSYPLTLVSASAGSGKTTLLSAWAASKKAQESSGRIRGAEQEVAWLSLEELDDDPIRFWDLVIAALRRCRPALGETALVLLHSPQSLPLSTILIALLREFERNTQDIILVLDDYHVIADQAIADSLLFLLDHAPATLHLVLLSRTDPDLPLSRFRVRGQLLEIRDQDLRFSKPEATHFLCEAMGLPLSEDDVATLSQRTEGWIAGLHLAALSLRKRPDHAAFVKDFAGTHRYLLDYVQQDILAPLPESLQNFLLQTAIVPRMNAALCQALTEAPGEPESQERLQGLEQANLFLVPLDEQRRWYRYHDLFREALLARLHASHPQLVPLLHLRAARFYEARSEWREAITHALAASDHVYAASLMEQAAGSLWSRGEAKTLHSWIFSLPDAVLREHLFLALGAAFRFFDAVNLSSQAIYAGMVAQVERTFTRLEALLPSLDTRLRSEQQHRLLSVSEAVWIEQRLFQLRALIELRGILRQNDAGRLRDLIRELDALPPDEDTHCNIIPLYLTFWLTTMYQEYGVPLLPRLSAAKQQLLEERDLLMATRVLSWSAQIRSTYAIQLHQAQQECLEALALAEQIGAHTPWEGYLYYCLFVISYAWNRLEEAPGWLQRLRRLAQDWQHMQLLAVTEIFSAQLGLARGDLVEVENSLHRLEILLEQGGLAYHAPWITVLRVKLWLAQGNLTEAAAWAAQTTFSPAAWNPLRRWELLMLVRVLVTRQQYEQAVEMLARFNQHFDQEGTVDTVIEYLALQLVALHHVGKRVQAAHLAARLFALTEPEGHLRVYLDEGRPMRQALEALLAAQPGEDEPASAAVASFHPYILRLLAAYAQEEGRKSAPHFPLVQPPQAVPVPERAASPSPTLVEPLTRREQEILCLLAEGASNQQIANTLIIQLSTVKKHVSSLLAKLGAESRTQAIALARAAALL</sequence>
<evidence type="ECO:0000313" key="6">
    <source>
        <dbReference type="Proteomes" id="UP000322530"/>
    </source>
</evidence>
<accession>A0A5A5TDL5</accession>
<dbReference type="CDD" id="cd06170">
    <property type="entry name" value="LuxR_C_like"/>
    <property type="match status" value="1"/>
</dbReference>
<keyword evidence="1" id="KW-0805">Transcription regulation</keyword>
<dbReference type="PROSITE" id="PS50043">
    <property type="entry name" value="HTH_LUXR_2"/>
    <property type="match status" value="1"/>
</dbReference>
<dbReference type="PROSITE" id="PS00622">
    <property type="entry name" value="HTH_LUXR_1"/>
    <property type="match status" value="1"/>
</dbReference>
<dbReference type="InterPro" id="IPR016032">
    <property type="entry name" value="Sig_transdc_resp-reg_C-effctor"/>
</dbReference>
<dbReference type="InterPro" id="IPR027417">
    <property type="entry name" value="P-loop_NTPase"/>
</dbReference>
<dbReference type="InterPro" id="IPR000792">
    <property type="entry name" value="Tscrpt_reg_LuxR_C"/>
</dbReference>
<dbReference type="PRINTS" id="PR00038">
    <property type="entry name" value="HTHLUXR"/>
</dbReference>
<protein>
    <recommendedName>
        <fullName evidence="4">HTH luxR-type domain-containing protein</fullName>
    </recommendedName>
</protein>
<dbReference type="SUPFAM" id="SSF46894">
    <property type="entry name" value="C-terminal effector domain of the bipartite response regulators"/>
    <property type="match status" value="1"/>
</dbReference>
<reference evidence="5 6" key="1">
    <citation type="submission" date="2019-01" db="EMBL/GenBank/DDBJ databases">
        <title>Draft genome sequence of Dictyobacter sp. Uno17.</title>
        <authorList>
            <person name="Wang C.M."/>
            <person name="Zheng Y."/>
            <person name="Sakai Y."/>
            <person name="Abe K."/>
            <person name="Yokota A."/>
            <person name="Yabe S."/>
        </authorList>
    </citation>
    <scope>NUCLEOTIDE SEQUENCE [LARGE SCALE GENOMIC DNA]</scope>
    <source>
        <strain evidence="5 6">Uno17</strain>
    </source>
</reference>
<dbReference type="PANTHER" id="PTHR44688">
    <property type="entry name" value="DNA-BINDING TRANSCRIPTIONAL ACTIVATOR DEVR_DOSR"/>
    <property type="match status" value="1"/>
</dbReference>
<dbReference type="SUPFAM" id="SSF52540">
    <property type="entry name" value="P-loop containing nucleoside triphosphate hydrolases"/>
    <property type="match status" value="1"/>
</dbReference>
<feature type="domain" description="HTH luxR-type" evidence="4">
    <location>
        <begin position="1013"/>
        <end position="1078"/>
    </location>
</feature>